<sequence>MKGIIFIDEGSLPTPEGITREWVKAAAENRNEDEKLFSVVREAFRRKIDVGIHVPTYPQFRDMIGQFLDIIKDEKNCSEPYVLKEENAKILELEIIDEIAKHYKEKTGKTLEVRVCVAGPTDLYLQAFGATDYVDAYNILALDIEKFIKQAFKTAKNFKIKVIALDEISLGLNDKIQFSDSDIISALSVASTYARQQGADMEIHLYSPLKYKLICETPINVIGFEYAGTPSYLDLLDRKVLEDSNTYVGVGISRTDIFSLISIINEKYRVNAWKEKEYLQKIVTELETPDVIKKRLETAFSVLGDRIKYANPDCGLAFWPDQDLAFKLLENTAKAINEFNAERKPVNKLNWEEIIREL</sequence>
<proteinExistence type="predicted"/>
<dbReference type="EMBL" id="CP009517">
    <property type="protein sequence ID" value="AKB80981.1"/>
    <property type="molecule type" value="Genomic_DNA"/>
</dbReference>
<dbReference type="Proteomes" id="UP000033066">
    <property type="component" value="Chromosome"/>
</dbReference>
<dbReference type="SUPFAM" id="SSF51726">
    <property type="entry name" value="UROD/MetE-like"/>
    <property type="match status" value="1"/>
</dbReference>
<dbReference type="HOGENOM" id="CLU_893117_0_0_2"/>
<dbReference type="STRING" id="1434107.MSBR3_0403"/>
<protein>
    <submittedName>
        <fullName evidence="1">5-methyltetrahydropteroyltriglutamate--homocysteine methyltransferase</fullName>
        <ecNumber evidence="1">2.1.1.14</ecNumber>
    </submittedName>
</protein>
<keyword evidence="2" id="KW-1185">Reference proteome</keyword>
<accession>A0A0E3SI81</accession>
<dbReference type="InterPro" id="IPR038071">
    <property type="entry name" value="UROD/MetE-like_sf"/>
</dbReference>
<dbReference type="GO" id="GO:0003871">
    <property type="term" value="F:5-methyltetrahydropteroyltriglutamate-homocysteine S-methyltransferase activity"/>
    <property type="evidence" value="ECO:0007669"/>
    <property type="project" value="UniProtKB-EC"/>
</dbReference>
<organism evidence="1 2">
    <name type="scientific">Methanosarcina barkeri 3</name>
    <dbReference type="NCBI Taxonomy" id="1434107"/>
    <lineage>
        <taxon>Archaea</taxon>
        <taxon>Methanobacteriati</taxon>
        <taxon>Methanobacteriota</taxon>
        <taxon>Stenosarchaea group</taxon>
        <taxon>Methanomicrobia</taxon>
        <taxon>Methanosarcinales</taxon>
        <taxon>Methanosarcinaceae</taxon>
        <taxon>Methanosarcina</taxon>
    </lineage>
</organism>
<dbReference type="NCBIfam" id="NF004712">
    <property type="entry name" value="PRK06052.1"/>
    <property type="match status" value="1"/>
</dbReference>
<dbReference type="KEGG" id="mbak:MSBR3_0403"/>
<dbReference type="GeneID" id="24787863"/>
<dbReference type="EC" id="2.1.1.14" evidence="1"/>
<keyword evidence="1" id="KW-0808">Transferase</keyword>
<dbReference type="GO" id="GO:0032259">
    <property type="term" value="P:methylation"/>
    <property type="evidence" value="ECO:0007669"/>
    <property type="project" value="UniProtKB-KW"/>
</dbReference>
<reference evidence="1" key="1">
    <citation type="submission" date="2014-07" db="EMBL/GenBank/DDBJ databases">
        <title>Methanogenic archaea and the global carbon cycle.</title>
        <authorList>
            <person name="Henriksen J.R."/>
            <person name="Luke J."/>
            <person name="Reinhart S."/>
            <person name="Benedict M.N."/>
            <person name="Youngblut N.D."/>
            <person name="Metcalf M.E."/>
            <person name="Whitaker R.J."/>
            <person name="Metcalf W.W."/>
        </authorList>
    </citation>
    <scope>NUCLEOTIDE SEQUENCE [LARGE SCALE GENOMIC DNA]</scope>
    <source>
        <strain evidence="1">3</strain>
    </source>
</reference>
<gene>
    <name evidence="1" type="ORF">MSBR3_0403</name>
</gene>
<keyword evidence="1" id="KW-0489">Methyltransferase</keyword>
<dbReference type="PATRIC" id="fig|1434107.4.peg.528"/>
<evidence type="ECO:0000313" key="2">
    <source>
        <dbReference type="Proteomes" id="UP000033066"/>
    </source>
</evidence>
<dbReference type="AlphaFoldDB" id="A0A0E3SI81"/>
<dbReference type="Gene3D" id="3.20.20.210">
    <property type="match status" value="1"/>
</dbReference>
<name>A0A0E3SI81_METBA</name>
<dbReference type="OrthoDB" id="17656at2157"/>
<dbReference type="RefSeq" id="WP_048106176.1">
    <property type="nucleotide sequence ID" value="NZ_CP009517.1"/>
</dbReference>
<evidence type="ECO:0000313" key="1">
    <source>
        <dbReference type="EMBL" id="AKB80981.1"/>
    </source>
</evidence>
<dbReference type="CDD" id="cd03310">
    <property type="entry name" value="CIMS_like"/>
    <property type="match status" value="1"/>
</dbReference>